<evidence type="ECO:0000313" key="2">
    <source>
        <dbReference type="EMBL" id="CZT17639.1"/>
    </source>
</evidence>
<dbReference type="EMBL" id="FJUY01000004">
    <property type="protein sequence ID" value="CZT17639.1"/>
    <property type="molecule type" value="Genomic_DNA"/>
</dbReference>
<feature type="region of interest" description="Disordered" evidence="1">
    <location>
        <begin position="143"/>
        <end position="167"/>
    </location>
</feature>
<feature type="compositionally biased region" description="Basic and acidic residues" evidence="1">
    <location>
        <begin position="147"/>
        <end position="167"/>
    </location>
</feature>
<sequence>MYGKVASNISDLTRLSRYKLPQNNGRFTTEDARASPDAKNYNNDDNDPAKTFDEKFRELVLAALGTPQDTQDQADIVRNLEKTSTKALFDPVIEAYKIMQPEFSKKKWKQTIANEVEARKGQRRQIQAVEAIERILKDSMEGATKMMEGDGKKKGVDSKQTEMESAS</sequence>
<keyword evidence="3" id="KW-1185">Reference proteome</keyword>
<dbReference type="RefSeq" id="XP_023624530.1">
    <property type="nucleotide sequence ID" value="XM_023768762.1"/>
</dbReference>
<feature type="region of interest" description="Disordered" evidence="1">
    <location>
        <begin position="20"/>
        <end position="50"/>
    </location>
</feature>
<reference evidence="2 3" key="1">
    <citation type="submission" date="2016-03" db="EMBL/GenBank/DDBJ databases">
        <authorList>
            <person name="Ploux O."/>
        </authorList>
    </citation>
    <scope>NUCLEOTIDE SEQUENCE [LARGE SCALE GENOMIC DNA]</scope>
    <source>
        <strain evidence="2 3">URUG2</strain>
    </source>
</reference>
<organism evidence="2 3">
    <name type="scientific">Ramularia collo-cygni</name>
    <dbReference type="NCBI Taxonomy" id="112498"/>
    <lineage>
        <taxon>Eukaryota</taxon>
        <taxon>Fungi</taxon>
        <taxon>Dikarya</taxon>
        <taxon>Ascomycota</taxon>
        <taxon>Pezizomycotina</taxon>
        <taxon>Dothideomycetes</taxon>
        <taxon>Dothideomycetidae</taxon>
        <taxon>Mycosphaerellales</taxon>
        <taxon>Mycosphaerellaceae</taxon>
        <taxon>Ramularia</taxon>
    </lineage>
</organism>
<dbReference type="GeneID" id="35598677"/>
<accession>A0A2D3V823</accession>
<evidence type="ECO:0000313" key="3">
    <source>
        <dbReference type="Proteomes" id="UP000225277"/>
    </source>
</evidence>
<gene>
    <name evidence="2" type="ORF">RCC_03476</name>
</gene>
<dbReference type="AlphaFoldDB" id="A0A2D3V823"/>
<name>A0A2D3V823_9PEZI</name>
<protein>
    <submittedName>
        <fullName evidence="2">Uncharacterized protein</fullName>
    </submittedName>
</protein>
<evidence type="ECO:0000256" key="1">
    <source>
        <dbReference type="SAM" id="MobiDB-lite"/>
    </source>
</evidence>
<proteinExistence type="predicted"/>
<dbReference type="Proteomes" id="UP000225277">
    <property type="component" value="Unassembled WGS sequence"/>
</dbReference>